<dbReference type="GO" id="GO:0044877">
    <property type="term" value="F:protein-containing complex binding"/>
    <property type="evidence" value="ECO:0007669"/>
    <property type="project" value="TreeGrafter"/>
</dbReference>
<comment type="caution">
    <text evidence="2">The sequence shown here is derived from an EMBL/GenBank/DDBJ whole genome shotgun (WGS) entry which is preliminary data.</text>
</comment>
<evidence type="ECO:0000313" key="3">
    <source>
        <dbReference type="EMBL" id="MBS7458041.1"/>
    </source>
</evidence>
<dbReference type="Gene3D" id="3.40.50.720">
    <property type="entry name" value="NAD(P)-binding Rossmann-like Domain"/>
    <property type="match status" value="1"/>
</dbReference>
<evidence type="ECO:0000313" key="4">
    <source>
        <dbReference type="Proteomes" id="UP000675747"/>
    </source>
</evidence>
<proteinExistence type="predicted"/>
<evidence type="ECO:0000259" key="1">
    <source>
        <dbReference type="Pfam" id="PF13460"/>
    </source>
</evidence>
<name>A0A8J8AXU0_9GAMM</name>
<feature type="domain" description="NAD(P)-binding" evidence="1">
    <location>
        <begin position="11"/>
        <end position="157"/>
    </location>
</feature>
<keyword evidence="4" id="KW-1185">Reference proteome</keyword>
<dbReference type="EMBL" id="JAGQFT020000008">
    <property type="protein sequence ID" value="MBS7458041.1"/>
    <property type="molecule type" value="Genomic_DNA"/>
</dbReference>
<evidence type="ECO:0000313" key="2">
    <source>
        <dbReference type="EMBL" id="MBR0562014.1"/>
    </source>
</evidence>
<dbReference type="Proteomes" id="UP000675747">
    <property type="component" value="Unassembled WGS sequence"/>
</dbReference>
<organism evidence="2">
    <name type="scientific">Coralloluteibacterium stylophorae</name>
    <dbReference type="NCBI Taxonomy" id="1776034"/>
    <lineage>
        <taxon>Bacteria</taxon>
        <taxon>Pseudomonadati</taxon>
        <taxon>Pseudomonadota</taxon>
        <taxon>Gammaproteobacteria</taxon>
        <taxon>Lysobacterales</taxon>
        <taxon>Lysobacteraceae</taxon>
        <taxon>Coralloluteibacterium</taxon>
    </lineage>
</organism>
<dbReference type="RefSeq" id="WP_211925980.1">
    <property type="nucleotide sequence ID" value="NZ_JAGQFT020000008.1"/>
</dbReference>
<reference evidence="3 4" key="1">
    <citation type="journal article" date="2021" name="Microbiol. Resour. Announc.">
        <title>Draft Genome Sequence of Coralloluteibacterium stylophorae LMG 29479T.</title>
        <authorList>
            <person name="Karlyshev A.V."/>
            <person name="Kudryashova E.B."/>
            <person name="Ariskina E.V."/>
            <person name="Conroy A.P."/>
            <person name="Abidueva E.Y."/>
        </authorList>
    </citation>
    <scope>NUCLEOTIDE SEQUENCE [LARGE SCALE GENOMIC DNA]</scope>
    <source>
        <strain evidence="3 4">LMG 29479</strain>
    </source>
</reference>
<sequence>MSRSLRIVILGGTGFIGRHLVARLAADGHGVVVLSRNPAAHPDRHIPPGVSLQRCDVYDAQALVRRFAGADAVVNLVGVLNEFGGPLERDSGRGFSRAHVELTRRVVEACAEAGARRLLQMSALNAGRRQSHYLASRGEAEAIVKASPLAWTLFQPSVVFGRGDGLFCRFARLLQASPVLPLGRADAKFAPVYVGDVVEAFRRALGDPRTRRQTYELYGPEVVTLAEIVRRTARTLGLRRLLVPLPDALGRVQAEVGEWLPGKPISRDNFRSLAIDSVGGVDGLHRLGIEATPIDAVLPRLFEGVDSRNERLQRYRTR</sequence>
<dbReference type="AlphaFoldDB" id="A0A8J8AXU0"/>
<dbReference type="SUPFAM" id="SSF51735">
    <property type="entry name" value="NAD(P)-binding Rossmann-fold domains"/>
    <property type="match status" value="1"/>
</dbReference>
<dbReference type="EMBL" id="JAGQFT010000031">
    <property type="protein sequence ID" value="MBR0562014.1"/>
    <property type="molecule type" value="Genomic_DNA"/>
</dbReference>
<dbReference type="InterPro" id="IPR051207">
    <property type="entry name" value="ComplexI_NDUFA9_subunit"/>
</dbReference>
<dbReference type="InterPro" id="IPR016040">
    <property type="entry name" value="NAD(P)-bd_dom"/>
</dbReference>
<dbReference type="CDD" id="cd05271">
    <property type="entry name" value="NDUFA9_like_SDR_a"/>
    <property type="match status" value="1"/>
</dbReference>
<dbReference type="PANTHER" id="PTHR12126:SF11">
    <property type="entry name" value="NADH DEHYDROGENASE [UBIQUINONE] 1 ALPHA SUBCOMPLEX SUBUNIT 9, MITOCHONDRIAL"/>
    <property type="match status" value="1"/>
</dbReference>
<protein>
    <submittedName>
        <fullName evidence="2">Complex I NDUFA9 subunit family protein</fullName>
    </submittedName>
</protein>
<dbReference type="PANTHER" id="PTHR12126">
    <property type="entry name" value="NADH-UBIQUINONE OXIDOREDUCTASE 39 KDA SUBUNIT-RELATED"/>
    <property type="match status" value="1"/>
</dbReference>
<reference evidence="2" key="2">
    <citation type="submission" date="2021-04" db="EMBL/GenBank/DDBJ databases">
        <authorList>
            <person name="Karlyshev A.V."/>
        </authorList>
    </citation>
    <scope>NUCLEOTIDE SEQUENCE</scope>
    <source>
        <strain evidence="2">LMG 29479</strain>
    </source>
</reference>
<dbReference type="InterPro" id="IPR036291">
    <property type="entry name" value="NAD(P)-bd_dom_sf"/>
</dbReference>
<gene>
    <name evidence="3" type="ORF">KB893_012955</name>
    <name evidence="2" type="ORF">KB893_05735</name>
</gene>
<accession>A0A8J8AXU0</accession>
<dbReference type="Pfam" id="PF13460">
    <property type="entry name" value="NAD_binding_10"/>
    <property type="match status" value="1"/>
</dbReference>